<proteinExistence type="predicted"/>
<keyword evidence="3" id="KW-1185">Reference proteome</keyword>
<evidence type="ECO:0000256" key="1">
    <source>
        <dbReference type="SAM" id="MobiDB-lite"/>
    </source>
</evidence>
<dbReference type="OrthoDB" id="1939383at2759"/>
<gene>
    <name evidence="2" type="ORF">RHSIM_Rhsim04G0123700</name>
</gene>
<evidence type="ECO:0000313" key="2">
    <source>
        <dbReference type="EMBL" id="KAF7146463.1"/>
    </source>
</evidence>
<comment type="caution">
    <text evidence="2">The sequence shown here is derived from an EMBL/GenBank/DDBJ whole genome shotgun (WGS) entry which is preliminary data.</text>
</comment>
<accession>A0A834H3S1</accession>
<name>A0A834H3S1_RHOSS</name>
<protein>
    <submittedName>
        <fullName evidence="2">Uncharacterized protein</fullName>
    </submittedName>
</protein>
<dbReference type="AlphaFoldDB" id="A0A834H3S1"/>
<organism evidence="2 3">
    <name type="scientific">Rhododendron simsii</name>
    <name type="common">Sims's rhododendron</name>
    <dbReference type="NCBI Taxonomy" id="118357"/>
    <lineage>
        <taxon>Eukaryota</taxon>
        <taxon>Viridiplantae</taxon>
        <taxon>Streptophyta</taxon>
        <taxon>Embryophyta</taxon>
        <taxon>Tracheophyta</taxon>
        <taxon>Spermatophyta</taxon>
        <taxon>Magnoliopsida</taxon>
        <taxon>eudicotyledons</taxon>
        <taxon>Gunneridae</taxon>
        <taxon>Pentapetalae</taxon>
        <taxon>asterids</taxon>
        <taxon>Ericales</taxon>
        <taxon>Ericaceae</taxon>
        <taxon>Ericoideae</taxon>
        <taxon>Rhodoreae</taxon>
        <taxon>Rhododendron</taxon>
    </lineage>
</organism>
<reference evidence="2" key="1">
    <citation type="submission" date="2019-11" db="EMBL/GenBank/DDBJ databases">
        <authorList>
            <person name="Liu Y."/>
            <person name="Hou J."/>
            <person name="Li T.-Q."/>
            <person name="Guan C.-H."/>
            <person name="Wu X."/>
            <person name="Wu H.-Z."/>
            <person name="Ling F."/>
            <person name="Zhang R."/>
            <person name="Shi X.-G."/>
            <person name="Ren J.-P."/>
            <person name="Chen E.-F."/>
            <person name="Sun J.-M."/>
        </authorList>
    </citation>
    <scope>NUCLEOTIDE SEQUENCE</scope>
    <source>
        <strain evidence="2">Adult_tree_wgs_1</strain>
        <tissue evidence="2">Leaves</tissue>
    </source>
</reference>
<evidence type="ECO:0000313" key="3">
    <source>
        <dbReference type="Proteomes" id="UP000626092"/>
    </source>
</evidence>
<dbReference type="Proteomes" id="UP000626092">
    <property type="component" value="Unassembled WGS sequence"/>
</dbReference>
<sequence>MKGHVTMTTDMLYRHKMEADERHPLQACGACNRRFVVQYIYNLVDRFYRVESQLLIYMIVMSPIPLHDMPSSTDMVPQVAEIQYGCEDLDIATSSSTATEALRPPATKQPAGRPKKKRIE</sequence>
<feature type="region of interest" description="Disordered" evidence="1">
    <location>
        <begin position="95"/>
        <end position="120"/>
    </location>
</feature>
<dbReference type="EMBL" id="WJXA01000004">
    <property type="protein sequence ID" value="KAF7146463.1"/>
    <property type="molecule type" value="Genomic_DNA"/>
</dbReference>